<dbReference type="AlphaFoldDB" id="A0A418ZU85"/>
<reference evidence="1 2" key="1">
    <citation type="submission" date="2018-09" db="EMBL/GenBank/DDBJ databases">
        <title>Paracoccus onubensis nov. sp. a moderate halophilic bacterium isolated from Gruta de las Maravillas (Aracena, Spain).</title>
        <authorList>
            <person name="Jurado V."/>
            <person name="Gutierrez-Patricio S."/>
            <person name="Gonzalez-Pimentel J.L."/>
            <person name="Laiz L."/>
            <person name="Saiz-Jimenez C."/>
        </authorList>
    </citation>
    <scope>NUCLEOTIDE SEQUENCE [LARGE SCALE GENOMIC DNA]</scope>
    <source>
        <strain evidence="1 2">DSM 19484</strain>
    </source>
</reference>
<dbReference type="EMBL" id="QZEV01000073">
    <property type="protein sequence ID" value="RJL00949.1"/>
    <property type="molecule type" value="Genomic_DNA"/>
</dbReference>
<organism evidence="1 2">
    <name type="scientific">Paracoccus aestuarii</name>
    <dbReference type="NCBI Taxonomy" id="453842"/>
    <lineage>
        <taxon>Bacteria</taxon>
        <taxon>Pseudomonadati</taxon>
        <taxon>Pseudomonadota</taxon>
        <taxon>Alphaproteobacteria</taxon>
        <taxon>Rhodobacterales</taxon>
        <taxon>Paracoccaceae</taxon>
        <taxon>Paracoccus</taxon>
    </lineage>
</organism>
<sequence>MREALLSVLSAGVFDHTIAAFWQYILYFEILLKLRESIIPKVKSNFQVQQKVAAIEDQFDLDDQVVSGDFTSRLKAAVDKVVSRAGQSDNAEDLRTELTNYMFERPIPALREAIAAICDGYDEIHILIDDLDKGWPPRRVEPQDVMMVKHLIETLQKIRRELSKKDIELSHLIFLRGDIYERLVEGTSDRGKYNVINVDWSDPLQLENLLLVRVATSVEEDDEELAWRALNPPMPGGDAVGRMISASLMRPRFLIDLCERTLSFAINRGHASVEEDDVQDAIQQMSLYLVSDFGYEMRDVAGTPEDIFYLFIGSAEKLNQAQLKEVLGKSDVDLNVDETVDLLLWYGFLGIVSANGSPVFIYDRAYDFRRLEAERRSRGNELTYILNSAFLSGLQ</sequence>
<dbReference type="Proteomes" id="UP000285530">
    <property type="component" value="Unassembled WGS sequence"/>
</dbReference>
<evidence type="ECO:0000313" key="2">
    <source>
        <dbReference type="Proteomes" id="UP000285530"/>
    </source>
</evidence>
<dbReference type="NCBIfam" id="NF047389">
    <property type="entry name" value="ATPase_Sll1717"/>
    <property type="match status" value="1"/>
</dbReference>
<accession>A0A418ZU85</accession>
<comment type="caution">
    <text evidence="1">The sequence shown here is derived from an EMBL/GenBank/DDBJ whole genome shotgun (WGS) entry which is preliminary data.</text>
</comment>
<name>A0A418ZU85_9RHOB</name>
<gene>
    <name evidence="1" type="ORF">D3P06_12945</name>
</gene>
<dbReference type="InterPro" id="IPR059206">
    <property type="entry name" value="Sll1717-like"/>
</dbReference>
<protein>
    <submittedName>
        <fullName evidence="1">Uncharacterized protein</fullName>
    </submittedName>
</protein>
<evidence type="ECO:0000313" key="1">
    <source>
        <dbReference type="EMBL" id="RJL00949.1"/>
    </source>
</evidence>
<proteinExistence type="predicted"/>
<keyword evidence="2" id="KW-1185">Reference proteome</keyword>